<dbReference type="InterPro" id="IPR050524">
    <property type="entry name" value="APC_YAT"/>
</dbReference>
<evidence type="ECO:0000256" key="1">
    <source>
        <dbReference type="ARBA" id="ARBA00004141"/>
    </source>
</evidence>
<keyword evidence="4 6" id="KW-0472">Membrane</keyword>
<dbReference type="AlphaFoldDB" id="A0A4U6X4V2"/>
<reference evidence="8 9" key="1">
    <citation type="journal article" date="2019" name="PLoS ONE">
        <title>Comparative genome analysis indicates high evolutionary potential of pathogenicity genes in Colletotrichum tanaceti.</title>
        <authorList>
            <person name="Lelwala R.V."/>
            <person name="Korhonen P.K."/>
            <person name="Young N.D."/>
            <person name="Scott J.B."/>
            <person name="Ades P.A."/>
            <person name="Gasser R.B."/>
            <person name="Taylor P.W.J."/>
        </authorList>
    </citation>
    <scope>NUCLEOTIDE SEQUENCE [LARGE SCALE GENOMIC DNA]</scope>
    <source>
        <strain evidence="8">BRIP57314</strain>
    </source>
</reference>
<dbReference type="Pfam" id="PF00324">
    <property type="entry name" value="AA_permease"/>
    <property type="match status" value="1"/>
</dbReference>
<feature type="compositionally biased region" description="Basic and acidic residues" evidence="5">
    <location>
        <begin position="1"/>
        <end position="11"/>
    </location>
</feature>
<dbReference type="Proteomes" id="UP000310108">
    <property type="component" value="Unassembled WGS sequence"/>
</dbReference>
<dbReference type="Gene3D" id="1.20.1740.10">
    <property type="entry name" value="Amino acid/polyamine transporter I"/>
    <property type="match status" value="1"/>
</dbReference>
<keyword evidence="3 6" id="KW-1133">Transmembrane helix</keyword>
<dbReference type="EMBL" id="PJEX01001083">
    <property type="protein sequence ID" value="TKW48387.1"/>
    <property type="molecule type" value="Genomic_DNA"/>
</dbReference>
<evidence type="ECO:0000256" key="2">
    <source>
        <dbReference type="ARBA" id="ARBA00022692"/>
    </source>
</evidence>
<dbReference type="GO" id="GO:0016020">
    <property type="term" value="C:membrane"/>
    <property type="evidence" value="ECO:0007669"/>
    <property type="project" value="UniProtKB-SubCell"/>
</dbReference>
<feature type="compositionally biased region" description="Basic and acidic residues" evidence="5">
    <location>
        <begin position="35"/>
        <end position="44"/>
    </location>
</feature>
<evidence type="ECO:0000313" key="8">
    <source>
        <dbReference type="EMBL" id="TKW48387.1"/>
    </source>
</evidence>
<dbReference type="InterPro" id="IPR004841">
    <property type="entry name" value="AA-permease/SLC12A_dom"/>
</dbReference>
<dbReference type="GO" id="GO:0015171">
    <property type="term" value="F:amino acid transmembrane transporter activity"/>
    <property type="evidence" value="ECO:0007669"/>
    <property type="project" value="TreeGrafter"/>
</dbReference>
<evidence type="ECO:0000256" key="6">
    <source>
        <dbReference type="SAM" id="Phobius"/>
    </source>
</evidence>
<feature type="transmembrane region" description="Helical" evidence="6">
    <location>
        <begin position="94"/>
        <end position="111"/>
    </location>
</feature>
<dbReference type="STRING" id="1306861.A0A4U6X4V2"/>
<feature type="domain" description="Amino acid permease/ SLC12A" evidence="7">
    <location>
        <begin position="67"/>
        <end position="119"/>
    </location>
</feature>
<keyword evidence="9" id="KW-1185">Reference proteome</keyword>
<sequence length="120" mass="12380">MAAYDDTDRRSPIGPAADHAAVRDVERSGGGGGDDDPHHDDKAAILEPQLGVGGHGRTERRLRDYQVTMIGFCSGIGTGLFIGAGSAYANAGPAGLLLAYLVVGAVLWCVMQSIGELATL</sequence>
<organism evidence="8 9">
    <name type="scientific">Colletotrichum tanaceti</name>
    <dbReference type="NCBI Taxonomy" id="1306861"/>
    <lineage>
        <taxon>Eukaryota</taxon>
        <taxon>Fungi</taxon>
        <taxon>Dikarya</taxon>
        <taxon>Ascomycota</taxon>
        <taxon>Pezizomycotina</taxon>
        <taxon>Sordariomycetes</taxon>
        <taxon>Hypocreomycetidae</taxon>
        <taxon>Glomerellales</taxon>
        <taxon>Glomerellaceae</taxon>
        <taxon>Colletotrichum</taxon>
        <taxon>Colletotrichum destructivum species complex</taxon>
    </lineage>
</organism>
<evidence type="ECO:0000259" key="7">
    <source>
        <dbReference type="Pfam" id="PF00324"/>
    </source>
</evidence>
<proteinExistence type="predicted"/>
<feature type="region of interest" description="Disordered" evidence="5">
    <location>
        <begin position="1"/>
        <end position="57"/>
    </location>
</feature>
<keyword evidence="2 6" id="KW-0812">Transmembrane</keyword>
<protein>
    <submittedName>
        <fullName evidence="8">Putative proline-specific permease put4</fullName>
    </submittedName>
</protein>
<gene>
    <name evidence="8" type="primary">put4</name>
    <name evidence="8" type="ORF">CTA1_541</name>
</gene>
<evidence type="ECO:0000256" key="4">
    <source>
        <dbReference type="ARBA" id="ARBA00023136"/>
    </source>
</evidence>
<comment type="subcellular location">
    <subcellularLocation>
        <location evidence="1">Membrane</location>
        <topology evidence="1">Multi-pass membrane protein</topology>
    </subcellularLocation>
</comment>
<dbReference type="PANTHER" id="PTHR43341">
    <property type="entry name" value="AMINO ACID PERMEASE"/>
    <property type="match status" value="1"/>
</dbReference>
<name>A0A4U6X4V2_9PEZI</name>
<comment type="caution">
    <text evidence="8">The sequence shown here is derived from an EMBL/GenBank/DDBJ whole genome shotgun (WGS) entry which is preliminary data.</text>
</comment>
<dbReference type="PANTHER" id="PTHR43341:SF21">
    <property type="entry name" value="GENERAL AMINO ACID PERMEASE-RELATED"/>
    <property type="match status" value="1"/>
</dbReference>
<evidence type="ECO:0000256" key="3">
    <source>
        <dbReference type="ARBA" id="ARBA00022989"/>
    </source>
</evidence>
<feature type="transmembrane region" description="Helical" evidence="6">
    <location>
        <begin position="67"/>
        <end position="88"/>
    </location>
</feature>
<feature type="non-terminal residue" evidence="8">
    <location>
        <position position="120"/>
    </location>
</feature>
<accession>A0A4U6X4V2</accession>
<evidence type="ECO:0000313" key="9">
    <source>
        <dbReference type="Proteomes" id="UP000310108"/>
    </source>
</evidence>
<evidence type="ECO:0000256" key="5">
    <source>
        <dbReference type="SAM" id="MobiDB-lite"/>
    </source>
</evidence>